<dbReference type="NCBIfam" id="TIGR04056">
    <property type="entry name" value="OMP_RagA_SusC"/>
    <property type="match status" value="1"/>
</dbReference>
<dbReference type="InterPro" id="IPR023997">
    <property type="entry name" value="TonB-dep_OMP_SusC/RagA_CS"/>
</dbReference>
<dbReference type="InterPro" id="IPR036942">
    <property type="entry name" value="Beta-barrel_TonB_sf"/>
</dbReference>
<evidence type="ECO:0000259" key="8">
    <source>
        <dbReference type="SMART" id="SM00965"/>
    </source>
</evidence>
<evidence type="ECO:0000256" key="7">
    <source>
        <dbReference type="PROSITE-ProRule" id="PRU01360"/>
    </source>
</evidence>
<evidence type="ECO:0000313" key="10">
    <source>
        <dbReference type="Proteomes" id="UP001595526"/>
    </source>
</evidence>
<dbReference type="Gene3D" id="2.60.40.1120">
    <property type="entry name" value="Carboxypeptidase-like, regulatory domain"/>
    <property type="match status" value="1"/>
</dbReference>
<dbReference type="EMBL" id="JBHRTA010000035">
    <property type="protein sequence ID" value="MFC3198195.1"/>
    <property type="molecule type" value="Genomic_DNA"/>
</dbReference>
<keyword evidence="6 7" id="KW-0998">Cell outer membrane</keyword>
<dbReference type="Pfam" id="PF07715">
    <property type="entry name" value="Plug"/>
    <property type="match status" value="1"/>
</dbReference>
<comment type="subcellular location">
    <subcellularLocation>
        <location evidence="1 7">Cell outer membrane</location>
        <topology evidence="1 7">Multi-pass membrane protein</topology>
    </subcellularLocation>
</comment>
<reference evidence="10" key="1">
    <citation type="journal article" date="2019" name="Int. J. Syst. Evol. Microbiol.">
        <title>The Global Catalogue of Microorganisms (GCM) 10K type strain sequencing project: providing services to taxonomists for standard genome sequencing and annotation.</title>
        <authorList>
            <consortium name="The Broad Institute Genomics Platform"/>
            <consortium name="The Broad Institute Genome Sequencing Center for Infectious Disease"/>
            <person name="Wu L."/>
            <person name="Ma J."/>
        </authorList>
    </citation>
    <scope>NUCLEOTIDE SEQUENCE [LARGE SCALE GENOMIC DNA]</scope>
    <source>
        <strain evidence="10">KCTC 52416</strain>
    </source>
</reference>
<comment type="similarity">
    <text evidence="7">Belongs to the TonB-dependent receptor family.</text>
</comment>
<dbReference type="Pfam" id="PF07660">
    <property type="entry name" value="STN"/>
    <property type="match status" value="1"/>
</dbReference>
<accession>A0ABV7JJB6</accession>
<evidence type="ECO:0000256" key="6">
    <source>
        <dbReference type="ARBA" id="ARBA00023237"/>
    </source>
</evidence>
<dbReference type="InterPro" id="IPR037066">
    <property type="entry name" value="Plug_dom_sf"/>
</dbReference>
<keyword evidence="2 7" id="KW-0813">Transport</keyword>
<dbReference type="PROSITE" id="PS52016">
    <property type="entry name" value="TONB_DEPENDENT_REC_3"/>
    <property type="match status" value="1"/>
</dbReference>
<dbReference type="InterPro" id="IPR012910">
    <property type="entry name" value="Plug_dom"/>
</dbReference>
<evidence type="ECO:0000256" key="3">
    <source>
        <dbReference type="ARBA" id="ARBA00022452"/>
    </source>
</evidence>
<evidence type="ECO:0000313" key="9">
    <source>
        <dbReference type="EMBL" id="MFC3198195.1"/>
    </source>
</evidence>
<keyword evidence="4 7" id="KW-0812">Transmembrane</keyword>
<keyword evidence="10" id="KW-1185">Reference proteome</keyword>
<keyword evidence="5 7" id="KW-0472">Membrane</keyword>
<dbReference type="Gene3D" id="2.40.170.20">
    <property type="entry name" value="TonB-dependent receptor, beta-barrel domain"/>
    <property type="match status" value="1"/>
</dbReference>
<dbReference type="Gene3D" id="3.55.50.30">
    <property type="match status" value="1"/>
</dbReference>
<dbReference type="InterPro" id="IPR008969">
    <property type="entry name" value="CarboxyPept-like_regulatory"/>
</dbReference>
<dbReference type="SMART" id="SM00965">
    <property type="entry name" value="STN"/>
    <property type="match status" value="1"/>
</dbReference>
<evidence type="ECO:0000256" key="2">
    <source>
        <dbReference type="ARBA" id="ARBA00022448"/>
    </source>
</evidence>
<comment type="caution">
    <text evidence="9">The sequence shown here is derived from an EMBL/GenBank/DDBJ whole genome shotgun (WGS) entry which is preliminary data.</text>
</comment>
<organism evidence="9 10">
    <name type="scientific">Parapedobacter deserti</name>
    <dbReference type="NCBI Taxonomy" id="1912957"/>
    <lineage>
        <taxon>Bacteria</taxon>
        <taxon>Pseudomonadati</taxon>
        <taxon>Bacteroidota</taxon>
        <taxon>Sphingobacteriia</taxon>
        <taxon>Sphingobacteriales</taxon>
        <taxon>Sphingobacteriaceae</taxon>
        <taxon>Parapedobacter</taxon>
    </lineage>
</organism>
<dbReference type="InterPro" id="IPR023996">
    <property type="entry name" value="TonB-dep_OMP_SusC/RagA"/>
</dbReference>
<evidence type="ECO:0000256" key="4">
    <source>
        <dbReference type="ARBA" id="ARBA00022692"/>
    </source>
</evidence>
<dbReference type="SUPFAM" id="SSF56935">
    <property type="entry name" value="Porins"/>
    <property type="match status" value="1"/>
</dbReference>
<dbReference type="Pfam" id="PF13715">
    <property type="entry name" value="CarbopepD_reg_2"/>
    <property type="match status" value="1"/>
</dbReference>
<dbReference type="InterPro" id="IPR039426">
    <property type="entry name" value="TonB-dep_rcpt-like"/>
</dbReference>
<gene>
    <name evidence="9" type="ORF">ACFOET_11290</name>
</gene>
<dbReference type="Gene3D" id="2.170.130.10">
    <property type="entry name" value="TonB-dependent receptor, plug domain"/>
    <property type="match status" value="1"/>
</dbReference>
<dbReference type="Proteomes" id="UP001595526">
    <property type="component" value="Unassembled WGS sequence"/>
</dbReference>
<protein>
    <submittedName>
        <fullName evidence="9">TonB-dependent receptor</fullName>
    </submittedName>
</protein>
<name>A0ABV7JJB6_9SPHI</name>
<evidence type="ECO:0000256" key="1">
    <source>
        <dbReference type="ARBA" id="ARBA00004571"/>
    </source>
</evidence>
<dbReference type="SUPFAM" id="SSF49464">
    <property type="entry name" value="Carboxypeptidase regulatory domain-like"/>
    <property type="match status" value="1"/>
</dbReference>
<dbReference type="InterPro" id="IPR011662">
    <property type="entry name" value="Secretin/TonB_short_N"/>
</dbReference>
<feature type="domain" description="Secretin/TonB short N-terminal" evidence="8">
    <location>
        <begin position="66"/>
        <end position="116"/>
    </location>
</feature>
<keyword evidence="3 7" id="KW-1134">Transmembrane beta strand</keyword>
<keyword evidence="9" id="KW-0675">Receptor</keyword>
<sequence length="1126" mass="122072">MIFNTRVKGRYWPYTYRLLMMKLAIILTFVVVLQATAGSVAQTITLNLRHVPLTDAMHAIRQQSGHLYLLKGKALAQMKVGATVRGASLEQAMNDLLAGTGLEWVLKNNTIVISKAPESAALPGDNLGGTAMHRAQQRTIGGKVTDEAGAPVEGVTVAFGASTAVTTTDGGGNFQLNVEGTGNLVFSAVGFETQQLSLTDQRTVNITLVAAISDLDEVVVVGYGTARKRDLTGSVVSIQERDFAQGVNNNALQLLNGKASGVHISQSSSAPGAATSIRIRGAGSINSSNEVLVVVDGLPGATMDALNPGDIESIEVLKDASAAAIYGTRAANGVVLVTTKKGKSGKPRTSYNGYVGLQDVAKRIDVLSARQYMEVLNSILADQGEAPLYTDQEINDASSGTDWQDEIFRTAAAHDHRLAFSGGGNHSNYYISLNYFNQAGVVLGSNLDKYNVRLNYELKPTDRLDLKFNVNTNRWNNKRIYESNSANEFAGPINTALQFDPTLPAGLDESGRYQINPVIALENPLALIHGFDERDMLFRSFGTFTADYRIFEGFTATARLGADFANNRTDSYNSRLTTRGLASGGIGSIRSGENFRWLAEFLGQYDKEFGRAHHLSAVAGITFEEFNNRSATAAAANFLSDVTGVDQLQSGDRGQFTVNSSRSRNRLNSFLGRVNYRFNDKYLVTASLRADGTSRFAADNKYAFFPSMAVAWRISEEAFLQQQSLLSDLKLRAGFGRLGNQGINNFETFQTFVVSGAAVLGDQVVQGAAPARIPNPGLRWETSEEINVGLDFGLWRNRLSGALEYFVKSTKDQLFSKPVPGTTGFTNTRVNFGNVQNSGIEVTLNSLNTTGAFEWRTSLNLSVLRNKVTELPDFIPELIGGSVGTFISNYTIVRRGVPMRSFYGYEITGFFQEGDNIGESAQPDAHPGHPIFRDVDGNGVINADDRVILGDPFPDYTIGLSNSFMYKGVGLDFQLVAVQGIETLDANILESLYPINFNRNRIAAHYLDRWTPQNPGAAYPSGINPSSYGGARAINSLTVTDASFIRLRSVTLSYAFPERFGKWLSGSSVFLAGDNLFTITNFEGFDPDANASANSGVNASASNIDRTSYNSYPLSRTIRLGINLTL</sequence>
<dbReference type="NCBIfam" id="TIGR04057">
    <property type="entry name" value="SusC_RagA_signa"/>
    <property type="match status" value="1"/>
</dbReference>
<proteinExistence type="inferred from homology"/>
<evidence type="ECO:0000256" key="5">
    <source>
        <dbReference type="ARBA" id="ARBA00023136"/>
    </source>
</evidence>